<keyword evidence="4 6" id="KW-0457">Lysine biosynthesis</keyword>
<evidence type="ECO:0000313" key="13">
    <source>
        <dbReference type="Proteomes" id="UP000035721"/>
    </source>
</evidence>
<evidence type="ECO:0000256" key="6">
    <source>
        <dbReference type="HAMAP-Rule" id="MF_02120"/>
    </source>
</evidence>
<feature type="domain" description="Orn/DAP/Arg decarboxylase 2 N-terminal" evidence="11">
    <location>
        <begin position="63"/>
        <end position="297"/>
    </location>
</feature>
<dbReference type="InterPro" id="IPR009006">
    <property type="entry name" value="Ala_racemase/Decarboxylase_C"/>
</dbReference>
<dbReference type="STRING" id="1194083.BN12_350003"/>
<dbReference type="HAMAP" id="MF_02120">
    <property type="entry name" value="LysA"/>
    <property type="match status" value="1"/>
</dbReference>
<dbReference type="PANTHER" id="PTHR43727:SF2">
    <property type="entry name" value="GROUP IV DECARBOXYLASE"/>
    <property type="match status" value="1"/>
</dbReference>
<evidence type="ECO:0000259" key="10">
    <source>
        <dbReference type="Pfam" id="PF00278"/>
    </source>
</evidence>
<comment type="subunit">
    <text evidence="6">Homodimer.</text>
</comment>
<feature type="binding site" evidence="6">
    <location>
        <position position="388"/>
    </location>
    <ligand>
        <name>pyridoxal 5'-phosphate</name>
        <dbReference type="ChEBI" id="CHEBI:597326"/>
    </ligand>
</feature>
<dbReference type="PRINTS" id="PR01179">
    <property type="entry name" value="ODADCRBXLASE"/>
</dbReference>
<dbReference type="Proteomes" id="UP000035721">
    <property type="component" value="Unassembled WGS sequence"/>
</dbReference>
<name>A0A077M146_9MICO</name>
<evidence type="ECO:0000256" key="9">
    <source>
        <dbReference type="RuleBase" id="RU003738"/>
    </source>
</evidence>
<keyword evidence="5 6" id="KW-0456">Lyase</keyword>
<dbReference type="PANTHER" id="PTHR43727">
    <property type="entry name" value="DIAMINOPIMELATE DECARBOXYLASE"/>
    <property type="match status" value="1"/>
</dbReference>
<evidence type="ECO:0000256" key="7">
    <source>
        <dbReference type="NCBIfam" id="TIGR01048"/>
    </source>
</evidence>
<feature type="binding site" evidence="6">
    <location>
        <position position="252"/>
    </location>
    <ligand>
        <name>pyridoxal 5'-phosphate</name>
        <dbReference type="ChEBI" id="CHEBI:597326"/>
    </ligand>
</feature>
<keyword evidence="13" id="KW-1185">Reference proteome</keyword>
<gene>
    <name evidence="6 12" type="primary">lysA</name>
    <name evidence="12" type="ORF">BN12_350003</name>
</gene>
<sequence length="431" mass="45571">MTREATAYERLRPVLPHGAGLTSDGALTIGGCDVRELAARFGTPLYVYDEGGLRAQARRFVGGMRERWPRSEVLFASKSFPAVAMYRLAFEEGLGVDVAGYGELRFALAAGVPAERIHVHGNAKTDAELRLAVESGVGMVVVDGPDDVVRLAALGRAGCLGSRGLDVLVRVIPAVDPTTHASQSTGGSGSKFGIPLGQLPALVERIESVSTLRMRGVHLHIGSQVFEPESFAEAVRAVGAAGSFPVYDVGGGYGVRYTLEEPEVPLEAFLDAVTDAARTVLPGEATLSIEPGRSLVARAGVILYTVTTVKRTGHTFVAVDGGIGDYPDIAMTGQRCEALVADRAGDPLGEPVHLVGRQCESGDLIRADYPMADPRVGDLVTMTTAGAYGYTLANTYNGAVRPAVVFCTDGRAREVVRRETVESQLALQHLP</sequence>
<feature type="binding site" evidence="6">
    <location>
        <position position="388"/>
    </location>
    <ligand>
        <name>substrate</name>
    </ligand>
</feature>
<accession>A0A077M146</accession>
<organism evidence="12 13">
    <name type="scientific">Nostocoides japonicum T1-X7</name>
    <dbReference type="NCBI Taxonomy" id="1194083"/>
    <lineage>
        <taxon>Bacteria</taxon>
        <taxon>Bacillati</taxon>
        <taxon>Actinomycetota</taxon>
        <taxon>Actinomycetes</taxon>
        <taxon>Micrococcales</taxon>
        <taxon>Intrasporangiaceae</taxon>
        <taxon>Nostocoides</taxon>
    </lineage>
</organism>
<dbReference type="NCBIfam" id="TIGR01048">
    <property type="entry name" value="lysA"/>
    <property type="match status" value="1"/>
</dbReference>
<feature type="binding site" evidence="6">
    <location>
        <begin position="290"/>
        <end position="293"/>
    </location>
    <ligand>
        <name>pyridoxal 5'-phosphate</name>
        <dbReference type="ChEBI" id="CHEBI:597326"/>
    </ligand>
</feature>
<evidence type="ECO:0000256" key="1">
    <source>
        <dbReference type="ARBA" id="ARBA00001933"/>
    </source>
</evidence>
<dbReference type="InterPro" id="IPR000183">
    <property type="entry name" value="Orn/DAP/Arg_de-COase"/>
</dbReference>
<dbReference type="SUPFAM" id="SSF50621">
    <property type="entry name" value="Alanine racemase C-terminal domain-like"/>
    <property type="match status" value="1"/>
</dbReference>
<dbReference type="Pfam" id="PF02784">
    <property type="entry name" value="Orn_Arg_deC_N"/>
    <property type="match status" value="1"/>
</dbReference>
<evidence type="ECO:0000259" key="11">
    <source>
        <dbReference type="Pfam" id="PF02784"/>
    </source>
</evidence>
<dbReference type="RefSeq" id="WP_048550945.1">
    <property type="nucleotide sequence ID" value="NZ_HF570958.1"/>
</dbReference>
<keyword evidence="2 6" id="KW-0210">Decarboxylase</keyword>
<dbReference type="InterPro" id="IPR002986">
    <property type="entry name" value="DAP_deCOOHase_LysA"/>
</dbReference>
<evidence type="ECO:0000256" key="3">
    <source>
        <dbReference type="ARBA" id="ARBA00022898"/>
    </source>
</evidence>
<reference evidence="12 13" key="1">
    <citation type="journal article" date="2013" name="ISME J.">
        <title>A metabolic model for members of the genus Tetrasphaera involved in enhanced biological phosphorus removal.</title>
        <authorList>
            <person name="Kristiansen R."/>
            <person name="Nguyen H.T.T."/>
            <person name="Saunders A.M."/>
            <person name="Nielsen J.L."/>
            <person name="Wimmer R."/>
            <person name="Le V.Q."/>
            <person name="McIlroy S.J."/>
            <person name="Petrovski S."/>
            <person name="Seviour R.J."/>
            <person name="Calteau A."/>
            <person name="Nielsen K.L."/>
            <person name="Nielsen P.H."/>
        </authorList>
    </citation>
    <scope>NUCLEOTIDE SEQUENCE [LARGE SCALE GENOMIC DNA]</scope>
    <source>
        <strain evidence="12 13">T1-X7</strain>
    </source>
</reference>
<evidence type="ECO:0000256" key="8">
    <source>
        <dbReference type="PIRSR" id="PIRSR600183-50"/>
    </source>
</evidence>
<comment type="function">
    <text evidence="6">Specifically catalyzes the decarboxylation of meso-diaminopimelate (meso-DAP) to L-lysine.</text>
</comment>
<comment type="similarity">
    <text evidence="6">Belongs to the Orn/Lys/Arg decarboxylase class-II family. LysA subfamily.</text>
</comment>
<keyword evidence="6" id="KW-0028">Amino-acid biosynthesis</keyword>
<proteinExistence type="inferred from homology"/>
<dbReference type="UniPathway" id="UPA00034">
    <property type="reaction ID" value="UER00027"/>
</dbReference>
<dbReference type="InterPro" id="IPR022643">
    <property type="entry name" value="De-COase2_C"/>
</dbReference>
<dbReference type="CDD" id="cd06828">
    <property type="entry name" value="PLPDE_III_DapDC"/>
    <property type="match status" value="1"/>
</dbReference>
<keyword evidence="3 6" id="KW-0663">Pyridoxal phosphate</keyword>
<dbReference type="InterPro" id="IPR022644">
    <property type="entry name" value="De-COase2_N"/>
</dbReference>
<comment type="cofactor">
    <cofactor evidence="1 6 8 9">
        <name>pyridoxal 5'-phosphate</name>
        <dbReference type="ChEBI" id="CHEBI:597326"/>
    </cofactor>
</comment>
<dbReference type="OrthoDB" id="9802241at2"/>
<comment type="caution">
    <text evidence="6">Lacks conserved residue(s) required for the propagation of feature annotation.</text>
</comment>
<evidence type="ECO:0000313" key="12">
    <source>
        <dbReference type="EMBL" id="CCH78797.1"/>
    </source>
</evidence>
<comment type="pathway">
    <text evidence="6 9">Amino-acid biosynthesis; L-lysine biosynthesis via DAP pathway; L-lysine from DL-2,6-diaminopimelate: step 1/1.</text>
</comment>
<dbReference type="EC" id="4.1.1.20" evidence="6 7"/>
<comment type="catalytic activity">
    <reaction evidence="6 9">
        <text>meso-2,6-diaminopimelate + H(+) = L-lysine + CO2</text>
        <dbReference type="Rhea" id="RHEA:15101"/>
        <dbReference type="ChEBI" id="CHEBI:15378"/>
        <dbReference type="ChEBI" id="CHEBI:16526"/>
        <dbReference type="ChEBI" id="CHEBI:32551"/>
        <dbReference type="ChEBI" id="CHEBI:57791"/>
        <dbReference type="EC" id="4.1.1.20"/>
    </reaction>
</comment>
<dbReference type="EMBL" id="CAJB01000279">
    <property type="protein sequence ID" value="CCH78797.1"/>
    <property type="molecule type" value="Genomic_DNA"/>
</dbReference>
<dbReference type="PRINTS" id="PR01181">
    <property type="entry name" value="DAPDCRBXLASE"/>
</dbReference>
<feature type="modified residue" description="N6-(pyridoxal phosphate)lysine" evidence="6 8">
    <location>
        <position position="78"/>
    </location>
</feature>
<protein>
    <recommendedName>
        <fullName evidence="6 7">Diaminopimelate decarboxylase</fullName>
        <shortName evidence="6">DAP decarboxylase</shortName>
        <shortName evidence="6">DAPDC</shortName>
        <ecNumber evidence="6 7">4.1.1.20</ecNumber>
    </recommendedName>
</protein>
<feature type="binding site" evidence="6">
    <location>
        <position position="293"/>
    </location>
    <ligand>
        <name>substrate</name>
    </ligand>
</feature>
<feature type="domain" description="Orn/DAP/Arg decarboxylase 2 C-terminal" evidence="10">
    <location>
        <begin position="46"/>
        <end position="386"/>
    </location>
</feature>
<dbReference type="InterPro" id="IPR029066">
    <property type="entry name" value="PLP-binding_barrel"/>
</dbReference>
<evidence type="ECO:0000256" key="5">
    <source>
        <dbReference type="ARBA" id="ARBA00023239"/>
    </source>
</evidence>
<dbReference type="SUPFAM" id="SSF51419">
    <property type="entry name" value="PLP-binding barrel"/>
    <property type="match status" value="1"/>
</dbReference>
<dbReference type="GO" id="GO:0009089">
    <property type="term" value="P:lysine biosynthetic process via diaminopimelate"/>
    <property type="evidence" value="ECO:0007669"/>
    <property type="project" value="UniProtKB-UniRule"/>
</dbReference>
<feature type="binding site" evidence="6">
    <location>
        <position position="360"/>
    </location>
    <ligand>
        <name>substrate</name>
    </ligand>
</feature>
<evidence type="ECO:0000256" key="2">
    <source>
        <dbReference type="ARBA" id="ARBA00022793"/>
    </source>
</evidence>
<dbReference type="GO" id="GO:0030170">
    <property type="term" value="F:pyridoxal phosphate binding"/>
    <property type="evidence" value="ECO:0007669"/>
    <property type="project" value="UniProtKB-UniRule"/>
</dbReference>
<dbReference type="Gene3D" id="3.20.20.10">
    <property type="entry name" value="Alanine racemase"/>
    <property type="match status" value="1"/>
</dbReference>
<dbReference type="Gene3D" id="2.40.37.10">
    <property type="entry name" value="Lyase, Ornithine Decarboxylase, Chain A, domain 1"/>
    <property type="match status" value="1"/>
</dbReference>
<dbReference type="Pfam" id="PF00278">
    <property type="entry name" value="Orn_DAP_Arg_deC"/>
    <property type="match status" value="1"/>
</dbReference>
<dbReference type="GO" id="GO:0008836">
    <property type="term" value="F:diaminopimelate decarboxylase activity"/>
    <property type="evidence" value="ECO:0007669"/>
    <property type="project" value="UniProtKB-UniRule"/>
</dbReference>
<dbReference type="AlphaFoldDB" id="A0A077M146"/>
<feature type="active site" description="Proton donor" evidence="8">
    <location>
        <position position="359"/>
    </location>
</feature>
<comment type="caution">
    <text evidence="12">The sequence shown here is derived from an EMBL/GenBank/DDBJ whole genome shotgun (WGS) entry which is preliminary data.</text>
</comment>
<evidence type="ECO:0000256" key="4">
    <source>
        <dbReference type="ARBA" id="ARBA00023154"/>
    </source>
</evidence>